<reference evidence="2 3" key="1">
    <citation type="submission" date="2020-08" db="EMBL/GenBank/DDBJ databases">
        <title>Genomic Encyclopedia of Type Strains, Phase III (KMG-III): the genomes of soil and plant-associated and newly described type strains.</title>
        <authorList>
            <person name="Whitman W."/>
        </authorList>
    </citation>
    <scope>NUCLEOTIDE SEQUENCE [LARGE SCALE GENOMIC DNA]</scope>
    <source>
        <strain evidence="2 3">CECT 3287</strain>
    </source>
</reference>
<dbReference type="Pfam" id="PF09056">
    <property type="entry name" value="Phospholip_A2_3"/>
    <property type="match status" value="1"/>
</dbReference>
<dbReference type="GO" id="GO:0006644">
    <property type="term" value="P:phospholipid metabolic process"/>
    <property type="evidence" value="ECO:0007669"/>
    <property type="project" value="InterPro"/>
</dbReference>
<dbReference type="GO" id="GO:0004623">
    <property type="term" value="F:phospholipase A2 activity"/>
    <property type="evidence" value="ECO:0007669"/>
    <property type="project" value="InterPro"/>
</dbReference>
<keyword evidence="3" id="KW-1185">Reference proteome</keyword>
<sequence>MTRVHPLRALLATVASVTVLLGVTTPAYAVTPAEKLQVLASFTQNSADSYNSWNAARQNQAAWAAYGFDWETNYCTASPDKPLGFDFTLACQRHDFGYGNYEAVGAFSANKSRLDDAFYADLKRKCGTYSAAVRPACNSLAWTYYEAVVIFGSTAAVESADIEAAEALLG</sequence>
<evidence type="ECO:0008006" key="4">
    <source>
        <dbReference type="Google" id="ProtNLM"/>
    </source>
</evidence>
<dbReference type="AlphaFoldDB" id="A0A7W5AB66"/>
<keyword evidence="1" id="KW-0732">Signal</keyword>
<dbReference type="EMBL" id="JACHXF010000001">
    <property type="protein sequence ID" value="MBB3092820.1"/>
    <property type="molecule type" value="Genomic_DNA"/>
</dbReference>
<dbReference type="Gene3D" id="1.20.90.10">
    <property type="entry name" value="Phospholipase A2 domain"/>
    <property type="match status" value="1"/>
</dbReference>
<protein>
    <recommendedName>
        <fullName evidence="4">Phospholipase A2</fullName>
    </recommendedName>
</protein>
<proteinExistence type="predicted"/>
<feature type="signal peptide" evidence="1">
    <location>
        <begin position="1"/>
        <end position="29"/>
    </location>
</feature>
<organism evidence="2 3">
    <name type="scientific">Actinoplanes campanulatus</name>
    <dbReference type="NCBI Taxonomy" id="113559"/>
    <lineage>
        <taxon>Bacteria</taxon>
        <taxon>Bacillati</taxon>
        <taxon>Actinomycetota</taxon>
        <taxon>Actinomycetes</taxon>
        <taxon>Micromonosporales</taxon>
        <taxon>Micromonosporaceae</taxon>
        <taxon>Actinoplanes</taxon>
    </lineage>
</organism>
<comment type="caution">
    <text evidence="2">The sequence shown here is derived from an EMBL/GenBank/DDBJ whole genome shotgun (WGS) entry which is preliminary data.</text>
</comment>
<accession>A0A7W5AB66</accession>
<dbReference type="Proteomes" id="UP000590749">
    <property type="component" value="Unassembled WGS sequence"/>
</dbReference>
<name>A0A7W5AB66_9ACTN</name>
<evidence type="ECO:0000256" key="1">
    <source>
        <dbReference type="SAM" id="SignalP"/>
    </source>
</evidence>
<dbReference type="SUPFAM" id="SSF48619">
    <property type="entry name" value="Phospholipase A2, PLA2"/>
    <property type="match status" value="1"/>
</dbReference>
<dbReference type="RefSeq" id="WP_183215992.1">
    <property type="nucleotide sequence ID" value="NZ_BMPW01000001.1"/>
</dbReference>
<evidence type="ECO:0000313" key="2">
    <source>
        <dbReference type="EMBL" id="MBB3092820.1"/>
    </source>
</evidence>
<dbReference type="InterPro" id="IPR036444">
    <property type="entry name" value="PLipase_A2_dom_sf"/>
</dbReference>
<gene>
    <name evidence="2" type="ORF">FHR83_000454</name>
</gene>
<dbReference type="GO" id="GO:0050482">
    <property type="term" value="P:arachidonate secretion"/>
    <property type="evidence" value="ECO:0007669"/>
    <property type="project" value="InterPro"/>
</dbReference>
<feature type="chain" id="PRO_5031161858" description="Phospholipase A2" evidence="1">
    <location>
        <begin position="30"/>
        <end position="170"/>
    </location>
</feature>
<evidence type="ECO:0000313" key="3">
    <source>
        <dbReference type="Proteomes" id="UP000590749"/>
    </source>
</evidence>
<dbReference type="InterPro" id="IPR015141">
    <property type="entry name" value="PLipase_A2_prok/fun"/>
</dbReference>